<proteinExistence type="predicted"/>
<evidence type="ECO:0000313" key="1">
    <source>
        <dbReference type="EMBL" id="JAD23102.1"/>
    </source>
</evidence>
<sequence length="46" mass="5775">MQLRLLNRHITSFACSFQRRRNLVKNTQRTRCRRQNEHYARLQLLF</sequence>
<protein>
    <submittedName>
        <fullName evidence="1">Uncharacterized protein</fullName>
    </submittedName>
</protein>
<dbReference type="AlphaFoldDB" id="A0A0A8YKY6"/>
<reference evidence="1" key="1">
    <citation type="submission" date="2014-09" db="EMBL/GenBank/DDBJ databases">
        <authorList>
            <person name="Magalhaes I.L.F."/>
            <person name="Oliveira U."/>
            <person name="Santos F.R."/>
            <person name="Vidigal T.H.D.A."/>
            <person name="Brescovit A.D."/>
            <person name="Santos A.J."/>
        </authorList>
    </citation>
    <scope>NUCLEOTIDE SEQUENCE</scope>
    <source>
        <tissue evidence="1">Shoot tissue taken approximately 20 cm above the soil surface</tissue>
    </source>
</reference>
<name>A0A0A8YKY6_ARUDO</name>
<reference evidence="1" key="2">
    <citation type="journal article" date="2015" name="Data Brief">
        <title>Shoot transcriptome of the giant reed, Arundo donax.</title>
        <authorList>
            <person name="Barrero R.A."/>
            <person name="Guerrero F.D."/>
            <person name="Moolhuijzen P."/>
            <person name="Goolsby J.A."/>
            <person name="Tidwell J."/>
            <person name="Bellgard S.E."/>
            <person name="Bellgard M.I."/>
        </authorList>
    </citation>
    <scope>NUCLEOTIDE SEQUENCE</scope>
    <source>
        <tissue evidence="1">Shoot tissue taken approximately 20 cm above the soil surface</tissue>
    </source>
</reference>
<accession>A0A0A8YKY6</accession>
<dbReference type="EMBL" id="GBRH01274793">
    <property type="protein sequence ID" value="JAD23102.1"/>
    <property type="molecule type" value="Transcribed_RNA"/>
</dbReference>
<organism evidence="1">
    <name type="scientific">Arundo donax</name>
    <name type="common">Giant reed</name>
    <name type="synonym">Donax arundinaceus</name>
    <dbReference type="NCBI Taxonomy" id="35708"/>
    <lineage>
        <taxon>Eukaryota</taxon>
        <taxon>Viridiplantae</taxon>
        <taxon>Streptophyta</taxon>
        <taxon>Embryophyta</taxon>
        <taxon>Tracheophyta</taxon>
        <taxon>Spermatophyta</taxon>
        <taxon>Magnoliopsida</taxon>
        <taxon>Liliopsida</taxon>
        <taxon>Poales</taxon>
        <taxon>Poaceae</taxon>
        <taxon>PACMAD clade</taxon>
        <taxon>Arundinoideae</taxon>
        <taxon>Arundineae</taxon>
        <taxon>Arundo</taxon>
    </lineage>
</organism>